<dbReference type="InterPro" id="IPR000807">
    <property type="entry name" value="ImidazoleglycerolP_deHydtase"/>
</dbReference>
<dbReference type="PANTHER" id="PTHR23133">
    <property type="entry name" value="IMIDAZOLEGLYCEROL-PHOSPHATE DEHYDRATASE HIS7"/>
    <property type="match status" value="1"/>
</dbReference>
<dbReference type="CDD" id="cd07914">
    <property type="entry name" value="IGPD"/>
    <property type="match status" value="1"/>
</dbReference>
<keyword evidence="4 6" id="KW-0368">Histidine biosynthesis</keyword>
<evidence type="ECO:0000256" key="3">
    <source>
        <dbReference type="ARBA" id="ARBA00022605"/>
    </source>
</evidence>
<keyword evidence="9" id="KW-1185">Reference proteome</keyword>
<dbReference type="Gene3D" id="3.30.230.40">
    <property type="entry name" value="Imidazole glycerol phosphate dehydratase, domain 1"/>
    <property type="match status" value="2"/>
</dbReference>
<dbReference type="UniPathway" id="UPA00031">
    <property type="reaction ID" value="UER00011"/>
</dbReference>
<sequence>MRNGAVTRETKETQITIQIDLDGAGKYQVETPFPFLNHMLSAFAKHGYFDLTVKAKGDVEIDDHHTVEDIGIVLGETLAKAWGEKRGIRRFGHASIPLDEALAEVTVDLSGRPYLVYQVKMPKKKIKEFDTDLVEHFFRAVVDQCKINLHINLHYGKDPHHILEAIFKGFGRALDEATQIDPRLKGVASTKGKL</sequence>
<dbReference type="GO" id="GO:0000105">
    <property type="term" value="P:L-histidine biosynthetic process"/>
    <property type="evidence" value="ECO:0007669"/>
    <property type="project" value="UniProtKB-UniRule"/>
</dbReference>
<dbReference type="InterPro" id="IPR038494">
    <property type="entry name" value="IGPD_sf"/>
</dbReference>
<dbReference type="Pfam" id="PF00475">
    <property type="entry name" value="IGPD"/>
    <property type="match status" value="1"/>
</dbReference>
<comment type="subcellular location">
    <subcellularLocation>
        <location evidence="6 7">Cytoplasm</location>
    </subcellularLocation>
</comment>
<evidence type="ECO:0000256" key="2">
    <source>
        <dbReference type="ARBA" id="ARBA00016664"/>
    </source>
</evidence>
<dbReference type="GO" id="GO:0005737">
    <property type="term" value="C:cytoplasm"/>
    <property type="evidence" value="ECO:0007669"/>
    <property type="project" value="UniProtKB-SubCell"/>
</dbReference>
<comment type="similarity">
    <text evidence="6 7">Belongs to the imidazoleglycerol-phosphate dehydratase family.</text>
</comment>
<dbReference type="FunFam" id="3.30.230.40:FF:000003">
    <property type="entry name" value="Imidazoleglycerol-phosphate dehydratase HisB"/>
    <property type="match status" value="1"/>
</dbReference>
<comment type="catalytic activity">
    <reaction evidence="6 7">
        <text>D-erythro-1-(imidazol-4-yl)glycerol 3-phosphate = 3-(imidazol-4-yl)-2-oxopropyl phosphate + H2O</text>
        <dbReference type="Rhea" id="RHEA:11040"/>
        <dbReference type="ChEBI" id="CHEBI:15377"/>
        <dbReference type="ChEBI" id="CHEBI:57766"/>
        <dbReference type="ChEBI" id="CHEBI:58278"/>
        <dbReference type="EC" id="4.2.1.19"/>
    </reaction>
</comment>
<dbReference type="AlphaFoldDB" id="A0A7X6I9F7"/>
<dbReference type="PROSITE" id="PS00955">
    <property type="entry name" value="IGP_DEHYDRATASE_2"/>
    <property type="match status" value="1"/>
</dbReference>
<proteinExistence type="inferred from homology"/>
<dbReference type="HAMAP" id="MF_00076">
    <property type="entry name" value="HisB"/>
    <property type="match status" value="1"/>
</dbReference>
<dbReference type="Proteomes" id="UP000534783">
    <property type="component" value="Unassembled WGS sequence"/>
</dbReference>
<dbReference type="NCBIfam" id="NF002114">
    <property type="entry name" value="PRK00951.2-4"/>
    <property type="match status" value="1"/>
</dbReference>
<dbReference type="GO" id="GO:0004424">
    <property type="term" value="F:imidazoleglycerol-phosphate dehydratase activity"/>
    <property type="evidence" value="ECO:0007669"/>
    <property type="project" value="UniProtKB-UniRule"/>
</dbReference>
<keyword evidence="5 6" id="KW-0456">Lyase</keyword>
<dbReference type="InterPro" id="IPR020565">
    <property type="entry name" value="ImidazoleglycerP_deHydtase_CS"/>
</dbReference>
<gene>
    <name evidence="6 8" type="primary">hisB</name>
    <name evidence="8" type="ORF">MNODULE_02460</name>
</gene>
<evidence type="ECO:0000313" key="9">
    <source>
        <dbReference type="Proteomes" id="UP000534783"/>
    </source>
</evidence>
<comment type="pathway">
    <text evidence="1 6 7">Amino-acid biosynthesis; L-histidine biosynthesis; L-histidine from 5-phospho-alpha-D-ribose 1-diphosphate: step 6/9.</text>
</comment>
<dbReference type="SUPFAM" id="SSF54211">
    <property type="entry name" value="Ribosomal protein S5 domain 2-like"/>
    <property type="match status" value="2"/>
</dbReference>
<dbReference type="EMBL" id="VTOW01000001">
    <property type="protein sequence ID" value="NKE69611.1"/>
    <property type="molecule type" value="Genomic_DNA"/>
</dbReference>
<evidence type="ECO:0000256" key="6">
    <source>
        <dbReference type="HAMAP-Rule" id="MF_00076"/>
    </source>
</evidence>
<dbReference type="NCBIfam" id="NF002115">
    <property type="entry name" value="PRK00951.2-5"/>
    <property type="match status" value="1"/>
</dbReference>
<evidence type="ECO:0000256" key="7">
    <source>
        <dbReference type="RuleBase" id="RU000599"/>
    </source>
</evidence>
<comment type="caution">
    <text evidence="8">The sequence shown here is derived from an EMBL/GenBank/DDBJ whole genome shotgun (WGS) entry which is preliminary data.</text>
</comment>
<keyword evidence="3 6" id="KW-0028">Amino-acid biosynthesis</keyword>
<dbReference type="InterPro" id="IPR020568">
    <property type="entry name" value="Ribosomal_Su5_D2-typ_SF"/>
</dbReference>
<evidence type="ECO:0000256" key="5">
    <source>
        <dbReference type="ARBA" id="ARBA00023239"/>
    </source>
</evidence>
<protein>
    <recommendedName>
        <fullName evidence="2 6">Imidazoleglycerol-phosphate dehydratase</fullName>
        <shortName evidence="6">IGPD</shortName>
        <ecNumber evidence="6 7">4.2.1.19</ecNumber>
    </recommendedName>
</protein>
<evidence type="ECO:0000313" key="8">
    <source>
        <dbReference type="EMBL" id="NKE69611.1"/>
    </source>
</evidence>
<reference evidence="8 9" key="1">
    <citation type="journal article" date="2020" name="Nature">
        <title>Bacterial chemolithoautotrophy via manganese oxidation.</title>
        <authorList>
            <person name="Yu H."/>
            <person name="Leadbetter J.R."/>
        </authorList>
    </citation>
    <scope>NUCLEOTIDE SEQUENCE [LARGE SCALE GENOMIC DNA]</scope>
    <source>
        <strain evidence="8 9">Mn-1</strain>
    </source>
</reference>
<organism evidence="8 9">
    <name type="scientific">Candidatus Manganitrophus noduliformans</name>
    <dbReference type="NCBI Taxonomy" id="2606439"/>
    <lineage>
        <taxon>Bacteria</taxon>
        <taxon>Pseudomonadati</taxon>
        <taxon>Nitrospirota</taxon>
        <taxon>Nitrospiria</taxon>
        <taxon>Candidatus Troglogloeales</taxon>
        <taxon>Candidatus Manganitrophaceae</taxon>
        <taxon>Candidatus Manganitrophus</taxon>
    </lineage>
</organism>
<evidence type="ECO:0000256" key="1">
    <source>
        <dbReference type="ARBA" id="ARBA00005047"/>
    </source>
</evidence>
<dbReference type="EC" id="4.2.1.19" evidence="6 7"/>
<keyword evidence="6" id="KW-0963">Cytoplasm</keyword>
<dbReference type="FunFam" id="3.30.230.40:FF:000001">
    <property type="entry name" value="Imidazoleglycerol-phosphate dehydratase HisB"/>
    <property type="match status" value="1"/>
</dbReference>
<name>A0A7X6I9F7_9BACT</name>
<dbReference type="NCBIfam" id="NF002111">
    <property type="entry name" value="PRK00951.2-1"/>
    <property type="match status" value="1"/>
</dbReference>
<evidence type="ECO:0000256" key="4">
    <source>
        <dbReference type="ARBA" id="ARBA00023102"/>
    </source>
</evidence>
<dbReference type="PROSITE" id="PS00954">
    <property type="entry name" value="IGP_DEHYDRATASE_1"/>
    <property type="match status" value="1"/>
</dbReference>
<accession>A0A7X6I9F7</accession>
<dbReference type="PANTHER" id="PTHR23133:SF2">
    <property type="entry name" value="IMIDAZOLEGLYCEROL-PHOSPHATE DEHYDRATASE"/>
    <property type="match status" value="1"/>
</dbReference>